<dbReference type="InterPro" id="IPR019109">
    <property type="entry name" value="MamF_MmsF"/>
</dbReference>
<proteinExistence type="predicted"/>
<evidence type="ECO:0000256" key="3">
    <source>
        <dbReference type="ARBA" id="ARBA00022989"/>
    </source>
</evidence>
<evidence type="ECO:0000313" key="6">
    <source>
        <dbReference type="EMBL" id="EGV44886.2"/>
    </source>
</evidence>
<keyword evidence="7" id="KW-1185">Reference proteome</keyword>
<evidence type="ECO:0000256" key="2">
    <source>
        <dbReference type="ARBA" id="ARBA00022692"/>
    </source>
</evidence>
<sequence length="109" mass="12057">MTEETIQDGKTMALIAYFTIIGSVIAIIMNSDKKNPFTAFHAKQGLGLNLTYMIVGYFVSSFDNFSISIGFWIAMGVLFMYGIYSAITTTCKEVPLLGPLYQKLFSTIA</sequence>
<dbReference type="EMBL" id="AFXZ01000002">
    <property type="protein sequence ID" value="EGV44886.2"/>
    <property type="molecule type" value="Genomic_DNA"/>
</dbReference>
<dbReference type="eggNOG" id="COG4818">
    <property type="taxonomic scope" value="Bacteria"/>
</dbReference>
<comment type="caution">
    <text evidence="6">The sequence shown here is derived from an EMBL/GenBank/DDBJ whole genome shotgun (WGS) entry which is preliminary data.</text>
</comment>
<accession>G2E9Q6</accession>
<evidence type="ECO:0000313" key="7">
    <source>
        <dbReference type="Proteomes" id="UP000003730"/>
    </source>
</evidence>
<evidence type="ECO:0000256" key="4">
    <source>
        <dbReference type="ARBA" id="ARBA00023136"/>
    </source>
</evidence>
<keyword evidence="3 5" id="KW-1133">Transmembrane helix</keyword>
<dbReference type="AlphaFoldDB" id="G2E9Q6"/>
<organism evidence="6 7">
    <name type="scientific">Bizionia argentinensis JUB59</name>
    <dbReference type="NCBI Taxonomy" id="1046627"/>
    <lineage>
        <taxon>Bacteria</taxon>
        <taxon>Pseudomonadati</taxon>
        <taxon>Bacteroidota</taxon>
        <taxon>Flavobacteriia</taxon>
        <taxon>Flavobacteriales</taxon>
        <taxon>Flavobacteriaceae</taxon>
        <taxon>Bizionia</taxon>
    </lineage>
</organism>
<feature type="transmembrane region" description="Helical" evidence="5">
    <location>
        <begin position="41"/>
        <end position="59"/>
    </location>
</feature>
<name>G2E9Q6_9FLAO</name>
<feature type="transmembrane region" description="Helical" evidence="5">
    <location>
        <begin position="12"/>
        <end position="29"/>
    </location>
</feature>
<feature type="transmembrane region" description="Helical" evidence="5">
    <location>
        <begin position="65"/>
        <end position="84"/>
    </location>
</feature>
<dbReference type="Proteomes" id="UP000003730">
    <property type="component" value="Unassembled WGS sequence"/>
</dbReference>
<keyword evidence="4 5" id="KW-0472">Membrane</keyword>
<evidence type="ECO:0000256" key="1">
    <source>
        <dbReference type="ARBA" id="ARBA00004141"/>
    </source>
</evidence>
<dbReference type="OrthoDB" id="6400719at2"/>
<keyword evidence="2 5" id="KW-0812">Transmembrane</keyword>
<dbReference type="Pfam" id="PF09685">
    <property type="entry name" value="MamF_MmsF"/>
    <property type="match status" value="1"/>
</dbReference>
<evidence type="ECO:0008006" key="8">
    <source>
        <dbReference type="Google" id="ProtNLM"/>
    </source>
</evidence>
<protein>
    <recommendedName>
        <fullName evidence="8">DUF4870 domain-containing protein</fullName>
    </recommendedName>
</protein>
<comment type="subcellular location">
    <subcellularLocation>
        <location evidence="1">Membrane</location>
        <topology evidence="1">Multi-pass membrane protein</topology>
    </subcellularLocation>
</comment>
<evidence type="ECO:0000256" key="5">
    <source>
        <dbReference type="SAM" id="Phobius"/>
    </source>
</evidence>
<reference evidence="6 7" key="1">
    <citation type="journal article" date="2008" name="Int. J. Syst. Evol. Microbiol.">
        <title>Bizionia argentinensis sp. nov., isolated from surface marine water in Antarctica.</title>
        <authorList>
            <person name="Bercovich A."/>
            <person name="Vazquez S.C."/>
            <person name="Yankilevich P."/>
            <person name="Coria S.H."/>
            <person name="Foti M."/>
            <person name="Hernandez E."/>
            <person name="Vidal A."/>
            <person name="Ruberto L."/>
            <person name="Melo C."/>
            <person name="Marenssi S."/>
            <person name="Criscuolo M."/>
            <person name="Memoli M."/>
            <person name="Arguelles M."/>
            <person name="Mac Cormack W.P."/>
        </authorList>
    </citation>
    <scope>NUCLEOTIDE SEQUENCE [LARGE SCALE GENOMIC DNA]</scope>
    <source>
        <strain evidence="6 7">JUB59</strain>
    </source>
</reference>
<gene>
    <name evidence="6" type="ORF">BZARG_267</name>
</gene>
<dbReference type="STRING" id="1046627.BZARG_267"/>